<dbReference type="AlphaFoldDB" id="A0A8T2PI18"/>
<feature type="region of interest" description="Disordered" evidence="1">
    <location>
        <begin position="108"/>
        <end position="163"/>
    </location>
</feature>
<name>A0A8T2PI18_9TELE</name>
<comment type="caution">
    <text evidence="2">The sequence shown here is derived from an EMBL/GenBank/DDBJ whole genome shotgun (WGS) entry which is preliminary data.</text>
</comment>
<accession>A0A8T2PI18</accession>
<keyword evidence="3" id="KW-1185">Reference proteome</keyword>
<evidence type="ECO:0000256" key="1">
    <source>
        <dbReference type="SAM" id="MobiDB-lite"/>
    </source>
</evidence>
<reference evidence="2" key="1">
    <citation type="thesis" date="2021" institute="BYU ScholarsArchive" country="Provo, UT, USA">
        <title>Applications of and Algorithms for Genome Assembly and Genomic Analyses with an Emphasis on Marine Teleosts.</title>
        <authorList>
            <person name="Pickett B.D."/>
        </authorList>
    </citation>
    <scope>NUCLEOTIDE SEQUENCE</scope>
    <source>
        <strain evidence="2">HI-2016</strain>
    </source>
</reference>
<protein>
    <submittedName>
        <fullName evidence="2">Uncharacterized protein</fullName>
    </submittedName>
</protein>
<evidence type="ECO:0000313" key="3">
    <source>
        <dbReference type="Proteomes" id="UP000824540"/>
    </source>
</evidence>
<sequence>MRSALVAACADGVCPRSMFLDSVMQGQWGPVFSRARHACGKAGVSHPLAAVETGICDYSDPAHRPKWWQLSSEVPSVADRPVARLSGNGTRPLFHLPTGKVRSAVDGRLPACASGSTPLVGHTNPARDDSSRGEAKSGGRKNQQGWKGGKDGKTAGGTDQMSK</sequence>
<feature type="compositionally biased region" description="Basic and acidic residues" evidence="1">
    <location>
        <begin position="125"/>
        <end position="137"/>
    </location>
</feature>
<proteinExistence type="predicted"/>
<gene>
    <name evidence="2" type="ORF">JZ751_020568</name>
</gene>
<evidence type="ECO:0000313" key="2">
    <source>
        <dbReference type="EMBL" id="KAG9352155.1"/>
    </source>
</evidence>
<dbReference type="Proteomes" id="UP000824540">
    <property type="component" value="Unassembled WGS sequence"/>
</dbReference>
<dbReference type="EMBL" id="JAFBMS010000005">
    <property type="protein sequence ID" value="KAG9352155.1"/>
    <property type="molecule type" value="Genomic_DNA"/>
</dbReference>
<organism evidence="2 3">
    <name type="scientific">Albula glossodonta</name>
    <name type="common">roundjaw bonefish</name>
    <dbReference type="NCBI Taxonomy" id="121402"/>
    <lineage>
        <taxon>Eukaryota</taxon>
        <taxon>Metazoa</taxon>
        <taxon>Chordata</taxon>
        <taxon>Craniata</taxon>
        <taxon>Vertebrata</taxon>
        <taxon>Euteleostomi</taxon>
        <taxon>Actinopterygii</taxon>
        <taxon>Neopterygii</taxon>
        <taxon>Teleostei</taxon>
        <taxon>Albuliformes</taxon>
        <taxon>Albulidae</taxon>
        <taxon>Albula</taxon>
    </lineage>
</organism>